<name>A0A418AKN4_9STRA</name>
<organism evidence="2 3">
    <name type="scientific">Aphanomyces invadans</name>
    <dbReference type="NCBI Taxonomy" id="157072"/>
    <lineage>
        <taxon>Eukaryota</taxon>
        <taxon>Sar</taxon>
        <taxon>Stramenopiles</taxon>
        <taxon>Oomycota</taxon>
        <taxon>Saprolegniomycetes</taxon>
        <taxon>Saprolegniales</taxon>
        <taxon>Verrucalvaceae</taxon>
        <taxon>Aphanomyces</taxon>
    </lineage>
</organism>
<feature type="compositionally biased region" description="Basic and acidic residues" evidence="1">
    <location>
        <begin position="242"/>
        <end position="255"/>
    </location>
</feature>
<proteinExistence type="predicted"/>
<sequence>MSKTFQEASHDYLLARQRMNEKVNMCKDIEVKMTEILHQIQDAYAARGDQAKTVGSLSLSIVAAEGDLPAGTVIKVYVEPESIPDFEEIDESNEEKKNQVAWADKDVFPATFVFEAVQQREAVAYITVGEDNDDATPLKEFTIPIASLFRENVDAWFNLASGEAEPVAKEPEAAVEAPATTSTQSTTETVLGIAPAAAASTEAVATSDAAEVEIPAETLHEAVQTPQTEEPAAEAATEEEAKEEKVTPVEQADKVEEVADEKVEAAEDQNEETKEVVVTESEVAAVVTAVVAEDEMKETIDADAAEVAPVKEAAAPVVEGRVRVQASFELSEIEFLAQQAVALSKAKADMDVEIRLCDQELSSARIRYERLKASQKPTPSGAATANSLLGGLKSKSAFARTPAKPQTLYERTTAALSSTFTPQRRALAWSVTFFVVVSAVFHTNGDDLLI</sequence>
<gene>
    <name evidence="2" type="ORF">DYB32_008783</name>
</gene>
<protein>
    <submittedName>
        <fullName evidence="2">Uncharacterized protein</fullName>
    </submittedName>
</protein>
<evidence type="ECO:0000313" key="2">
    <source>
        <dbReference type="EMBL" id="RHY24593.1"/>
    </source>
</evidence>
<reference evidence="2 3" key="1">
    <citation type="submission" date="2018-08" db="EMBL/GenBank/DDBJ databases">
        <title>Aphanomyces genome sequencing and annotation.</title>
        <authorList>
            <person name="Minardi D."/>
            <person name="Oidtmann B."/>
            <person name="Van Der Giezen M."/>
            <person name="Studholme D.J."/>
        </authorList>
    </citation>
    <scope>NUCLEOTIDE SEQUENCE [LARGE SCALE GENOMIC DNA]</scope>
    <source>
        <strain evidence="2 3">NJM0002</strain>
    </source>
</reference>
<keyword evidence="3" id="KW-1185">Reference proteome</keyword>
<dbReference type="EMBL" id="QUSY01001546">
    <property type="protein sequence ID" value="RHY24593.1"/>
    <property type="molecule type" value="Genomic_DNA"/>
</dbReference>
<comment type="caution">
    <text evidence="2">The sequence shown here is derived from an EMBL/GenBank/DDBJ whole genome shotgun (WGS) entry which is preliminary data.</text>
</comment>
<accession>A0A418AKN4</accession>
<feature type="region of interest" description="Disordered" evidence="1">
    <location>
        <begin position="219"/>
        <end position="255"/>
    </location>
</feature>
<dbReference type="AlphaFoldDB" id="A0A418AKN4"/>
<feature type="compositionally biased region" description="Low complexity" evidence="1">
    <location>
        <begin position="174"/>
        <end position="188"/>
    </location>
</feature>
<evidence type="ECO:0000256" key="1">
    <source>
        <dbReference type="SAM" id="MobiDB-lite"/>
    </source>
</evidence>
<dbReference type="Proteomes" id="UP000285060">
    <property type="component" value="Unassembled WGS sequence"/>
</dbReference>
<feature type="region of interest" description="Disordered" evidence="1">
    <location>
        <begin position="168"/>
        <end position="188"/>
    </location>
</feature>
<dbReference type="VEuPathDB" id="FungiDB:H310_01986"/>
<evidence type="ECO:0000313" key="3">
    <source>
        <dbReference type="Proteomes" id="UP000285060"/>
    </source>
</evidence>